<keyword evidence="2 4" id="KW-0808">Transferase</keyword>
<evidence type="ECO:0000313" key="5">
    <source>
        <dbReference type="Proteomes" id="UP000739538"/>
    </source>
</evidence>
<comment type="caution">
    <text evidence="4">The sequence shown here is derived from an EMBL/GenBank/DDBJ whole genome shotgun (WGS) entry which is preliminary data.</text>
</comment>
<dbReference type="GO" id="GO:0016757">
    <property type="term" value="F:glycosyltransferase activity"/>
    <property type="evidence" value="ECO:0007669"/>
    <property type="project" value="UniProtKB-KW"/>
</dbReference>
<protein>
    <submittedName>
        <fullName evidence="4">Glycosyltransferase</fullName>
        <ecNumber evidence="4">2.4.-.-</ecNumber>
    </submittedName>
</protein>
<dbReference type="PANTHER" id="PTHR12526">
    <property type="entry name" value="GLYCOSYLTRANSFERASE"/>
    <property type="match status" value="1"/>
</dbReference>
<evidence type="ECO:0000256" key="1">
    <source>
        <dbReference type="ARBA" id="ARBA00022676"/>
    </source>
</evidence>
<sequence>MAPARADGERRRLLYIAYFFPPLGGAGVQRTLKFVRYLPEFGWDATVVTGPASYWLRDDSLEGEVPPSVRVVRAPHWGSRFVGGGGRSTRRSASRIRGLRAVSRALLVPDAYVGWTVPARRVLRDLLRVERFDAVITTSSPDSTHLLGRWLHRSQQLPWIADFRDPWTRRMSYAPPTELHHRVQQSLERSVLCEANRVVVTSDATRQDYLQLVPSLRPDSIVTITNGFDEGDFRDATEWMDASGLPNAPLRDCPILHAGQLNPERPLETYLQGLRIFLERNDAAESARTLFLGGHYDADVEKVAEAGLSSMVEFSPSCPHRESVAALLRARVLLLLEQDSERGSLILPGKIFEYFRSGRPILAVVPTDGAAANLVRSLDAGWVADPSRPESVAEGLERLLRPDSVGPAPEVVQRFERRTLAGDLARLLDGVV</sequence>
<dbReference type="Gene3D" id="3.40.50.2000">
    <property type="entry name" value="Glycogen Phosphorylase B"/>
    <property type="match status" value="2"/>
</dbReference>
<dbReference type="Pfam" id="PF13692">
    <property type="entry name" value="Glyco_trans_1_4"/>
    <property type="match status" value="1"/>
</dbReference>
<dbReference type="AlphaFoldDB" id="A0A956NGW5"/>
<reference evidence="4" key="1">
    <citation type="submission" date="2020-04" db="EMBL/GenBank/DDBJ databases">
        <authorList>
            <person name="Zhang T."/>
        </authorList>
    </citation>
    <scope>NUCLEOTIDE SEQUENCE</scope>
    <source>
        <strain evidence="4">HKST-UBA02</strain>
    </source>
</reference>
<keyword evidence="1 4" id="KW-0328">Glycosyltransferase</keyword>
<dbReference type="SUPFAM" id="SSF53756">
    <property type="entry name" value="UDP-Glycosyltransferase/glycogen phosphorylase"/>
    <property type="match status" value="1"/>
</dbReference>
<name>A0A956NGW5_UNCEI</name>
<dbReference type="InterPro" id="IPR028098">
    <property type="entry name" value="Glyco_trans_4-like_N"/>
</dbReference>
<dbReference type="EC" id="2.4.-.-" evidence="4"/>
<dbReference type="Proteomes" id="UP000739538">
    <property type="component" value="Unassembled WGS sequence"/>
</dbReference>
<evidence type="ECO:0000259" key="3">
    <source>
        <dbReference type="Pfam" id="PF13579"/>
    </source>
</evidence>
<reference evidence="4" key="2">
    <citation type="journal article" date="2021" name="Microbiome">
        <title>Successional dynamics and alternative stable states in a saline activated sludge microbial community over 9 years.</title>
        <authorList>
            <person name="Wang Y."/>
            <person name="Ye J."/>
            <person name="Ju F."/>
            <person name="Liu L."/>
            <person name="Boyd J.A."/>
            <person name="Deng Y."/>
            <person name="Parks D.H."/>
            <person name="Jiang X."/>
            <person name="Yin X."/>
            <person name="Woodcroft B.J."/>
            <person name="Tyson G.W."/>
            <person name="Hugenholtz P."/>
            <person name="Polz M.F."/>
            <person name="Zhang T."/>
        </authorList>
    </citation>
    <scope>NUCLEOTIDE SEQUENCE</scope>
    <source>
        <strain evidence="4">HKST-UBA02</strain>
    </source>
</reference>
<gene>
    <name evidence="4" type="ORF">KDA27_12870</name>
</gene>
<proteinExistence type="predicted"/>
<accession>A0A956NGW5</accession>
<evidence type="ECO:0000256" key="2">
    <source>
        <dbReference type="ARBA" id="ARBA00022679"/>
    </source>
</evidence>
<organism evidence="4 5">
    <name type="scientific">Eiseniibacteriota bacterium</name>
    <dbReference type="NCBI Taxonomy" id="2212470"/>
    <lineage>
        <taxon>Bacteria</taxon>
        <taxon>Candidatus Eiseniibacteriota</taxon>
    </lineage>
</organism>
<dbReference type="EMBL" id="JAGQHS010000063">
    <property type="protein sequence ID" value="MCA9756689.1"/>
    <property type="molecule type" value="Genomic_DNA"/>
</dbReference>
<evidence type="ECO:0000313" key="4">
    <source>
        <dbReference type="EMBL" id="MCA9756689.1"/>
    </source>
</evidence>
<feature type="domain" description="Glycosyltransferase subfamily 4-like N-terminal" evidence="3">
    <location>
        <begin position="28"/>
        <end position="227"/>
    </location>
</feature>
<dbReference type="Pfam" id="PF13579">
    <property type="entry name" value="Glyco_trans_4_4"/>
    <property type="match status" value="1"/>
</dbReference>
<dbReference type="PANTHER" id="PTHR12526:SF510">
    <property type="entry name" value="D-INOSITOL 3-PHOSPHATE GLYCOSYLTRANSFERASE"/>
    <property type="match status" value="1"/>
</dbReference>